<keyword evidence="2" id="KW-1185">Reference proteome</keyword>
<evidence type="ECO:0000313" key="2">
    <source>
        <dbReference type="Proteomes" id="UP001230649"/>
    </source>
</evidence>
<accession>A0ACC2VSM5</accession>
<dbReference type="EMBL" id="JASBWS010000068">
    <property type="protein sequence ID" value="KAJ9101636.1"/>
    <property type="molecule type" value="Genomic_DNA"/>
</dbReference>
<protein>
    <submittedName>
        <fullName evidence="1">Uncharacterized protein</fullName>
    </submittedName>
</protein>
<reference evidence="1" key="1">
    <citation type="submission" date="2023-04" db="EMBL/GenBank/DDBJ databases">
        <title>Draft Genome sequencing of Naganishia species isolated from polar environments using Oxford Nanopore Technology.</title>
        <authorList>
            <person name="Leo P."/>
            <person name="Venkateswaran K."/>
        </authorList>
    </citation>
    <scope>NUCLEOTIDE SEQUENCE</scope>
    <source>
        <strain evidence="1">MNA-CCFEE 5262</strain>
    </source>
</reference>
<sequence>MSAVTPLRAKDGPLVWIDCEMTGLDTETDIIIEIAVIITNGNLDPVDEGVEYVIKTDKAILDKMGDWCTKQHGESGLTAACIASPYTYEQVSAEILAYVKKWIPEERTGILAGSSVHADKRFLAKGMPELDNYLHYRIVDVSSIKELAKRWYPGDVARRGEESKERVISHRALDDIKASINDYIAKHNITKK</sequence>
<comment type="caution">
    <text evidence="1">The sequence shown here is derived from an EMBL/GenBank/DDBJ whole genome shotgun (WGS) entry which is preliminary data.</text>
</comment>
<evidence type="ECO:0000313" key="1">
    <source>
        <dbReference type="EMBL" id="KAJ9101636.1"/>
    </source>
</evidence>
<proteinExistence type="predicted"/>
<name>A0ACC2VSM5_9TREE</name>
<gene>
    <name evidence="1" type="ORF">QFC20_005166</name>
</gene>
<dbReference type="Proteomes" id="UP001230649">
    <property type="component" value="Unassembled WGS sequence"/>
</dbReference>
<organism evidence="1 2">
    <name type="scientific">Naganishia adeliensis</name>
    <dbReference type="NCBI Taxonomy" id="92952"/>
    <lineage>
        <taxon>Eukaryota</taxon>
        <taxon>Fungi</taxon>
        <taxon>Dikarya</taxon>
        <taxon>Basidiomycota</taxon>
        <taxon>Agaricomycotina</taxon>
        <taxon>Tremellomycetes</taxon>
        <taxon>Filobasidiales</taxon>
        <taxon>Filobasidiaceae</taxon>
        <taxon>Naganishia</taxon>
    </lineage>
</organism>